<dbReference type="SUPFAM" id="SSF53474">
    <property type="entry name" value="alpha/beta-Hydrolases"/>
    <property type="match status" value="1"/>
</dbReference>
<dbReference type="Gene3D" id="3.40.50.1820">
    <property type="entry name" value="alpha/beta hydrolase"/>
    <property type="match status" value="1"/>
</dbReference>
<dbReference type="GO" id="GO:0006508">
    <property type="term" value="P:proteolysis"/>
    <property type="evidence" value="ECO:0007669"/>
    <property type="project" value="InterPro"/>
</dbReference>
<feature type="signal peptide" evidence="2">
    <location>
        <begin position="1"/>
        <end position="16"/>
    </location>
</feature>
<dbReference type="PANTHER" id="PTHR43265:SF1">
    <property type="entry name" value="ESTERASE ESTD"/>
    <property type="match status" value="1"/>
</dbReference>
<keyword evidence="2" id="KW-0732">Signal</keyword>
<dbReference type="InterPro" id="IPR053145">
    <property type="entry name" value="AB_hydrolase_Est10"/>
</dbReference>
<reference evidence="4 5" key="1">
    <citation type="submission" date="2020-10" db="EMBL/GenBank/DDBJ databases">
        <title>Complete genome sequence of Paludibaculum fermentans P105T, a facultatively anaerobic acidobacterium capable of dissimilatory Fe(III) reduction.</title>
        <authorList>
            <person name="Dedysh S.N."/>
            <person name="Beletsky A.V."/>
            <person name="Kulichevskaya I.S."/>
            <person name="Mardanov A.V."/>
            <person name="Ravin N.V."/>
        </authorList>
    </citation>
    <scope>NUCLEOTIDE SEQUENCE [LARGE SCALE GENOMIC DNA]</scope>
    <source>
        <strain evidence="4 5">P105</strain>
    </source>
</reference>
<dbReference type="Proteomes" id="UP000593892">
    <property type="component" value="Chromosome"/>
</dbReference>
<gene>
    <name evidence="4" type="ORF">IRI77_14070</name>
</gene>
<organism evidence="4 5">
    <name type="scientific">Paludibaculum fermentans</name>
    <dbReference type="NCBI Taxonomy" id="1473598"/>
    <lineage>
        <taxon>Bacteria</taxon>
        <taxon>Pseudomonadati</taxon>
        <taxon>Acidobacteriota</taxon>
        <taxon>Terriglobia</taxon>
        <taxon>Bryobacterales</taxon>
        <taxon>Bryobacteraceae</taxon>
        <taxon>Paludibaculum</taxon>
    </lineage>
</organism>
<dbReference type="GO" id="GO:0052689">
    <property type="term" value="F:carboxylic ester hydrolase activity"/>
    <property type="evidence" value="ECO:0007669"/>
    <property type="project" value="TreeGrafter"/>
</dbReference>
<keyword evidence="5" id="KW-1185">Reference proteome</keyword>
<dbReference type="InterPro" id="IPR002471">
    <property type="entry name" value="Pept_S9_AS"/>
</dbReference>
<dbReference type="KEGG" id="pfer:IRI77_14070"/>
<dbReference type="InterPro" id="IPR022742">
    <property type="entry name" value="Hydrolase_4"/>
</dbReference>
<evidence type="ECO:0000256" key="1">
    <source>
        <dbReference type="ARBA" id="ARBA00022801"/>
    </source>
</evidence>
<keyword evidence="1 4" id="KW-0378">Hydrolase</keyword>
<dbReference type="EMBL" id="CP063849">
    <property type="protein sequence ID" value="QOY91020.1"/>
    <property type="molecule type" value="Genomic_DNA"/>
</dbReference>
<protein>
    <submittedName>
        <fullName evidence="4">Alpha/beta fold hydrolase</fullName>
    </submittedName>
</protein>
<dbReference type="PROSITE" id="PS00708">
    <property type="entry name" value="PRO_ENDOPEP_SER"/>
    <property type="match status" value="1"/>
</dbReference>
<dbReference type="PANTHER" id="PTHR43265">
    <property type="entry name" value="ESTERASE ESTD"/>
    <property type="match status" value="1"/>
</dbReference>
<sequence>MCLFRHAALIVLTCLAAVGQTGIEGSWEGPVQTQRGQVRLRVHVTKAADGSLSAKMDVPEQGAFGLALNSVTFAEGVFHWEMKAINASFDGKMAEAGSEISGTFKQGSEQPLAMKRIQAPAGRPQDPKPPLPYKSEDVAFPSKAEGVTLAGTLTLPQGKGPFPAAILITGSGPQDRDEALMGHRPFLVLSDYLTRHGIAVLRYDDRGVGKSTGTFANSTTTDFSRDAEGALDYLRKRPELNPARIGLVGHSEGGIIAPMVAARRPEAAFVVLMAGTGVPGAEVMLLQAERLNAAAGVAKEVTDQNTALQKKIFAILREEKDDQAAQDKLKEALAGIPGVEAQARGFLSPWMREFASYDPAPTLQKLRCPVLVLNGEKDLQVIADQNVPPIEAALKKGGNKDFRIVRLPGLNHLFQNAKTGLVQEYGQIDETLAPVFLETMTTWIRRHTGLEK</sequence>
<dbReference type="GO" id="GO:0004252">
    <property type="term" value="F:serine-type endopeptidase activity"/>
    <property type="evidence" value="ECO:0007669"/>
    <property type="project" value="InterPro"/>
</dbReference>
<evidence type="ECO:0000313" key="4">
    <source>
        <dbReference type="EMBL" id="QOY91020.1"/>
    </source>
</evidence>
<evidence type="ECO:0000313" key="5">
    <source>
        <dbReference type="Proteomes" id="UP000593892"/>
    </source>
</evidence>
<evidence type="ECO:0000256" key="2">
    <source>
        <dbReference type="SAM" id="SignalP"/>
    </source>
</evidence>
<dbReference type="InterPro" id="IPR029058">
    <property type="entry name" value="AB_hydrolase_fold"/>
</dbReference>
<feature type="chain" id="PRO_5032914391" evidence="2">
    <location>
        <begin position="17"/>
        <end position="452"/>
    </location>
</feature>
<dbReference type="AlphaFoldDB" id="A0A7S7NWG3"/>
<dbReference type="RefSeq" id="WP_194452675.1">
    <property type="nucleotide sequence ID" value="NZ_CP063849.1"/>
</dbReference>
<accession>A0A7S7NWG3</accession>
<dbReference type="Pfam" id="PF12146">
    <property type="entry name" value="Hydrolase_4"/>
    <property type="match status" value="1"/>
</dbReference>
<proteinExistence type="predicted"/>
<feature type="domain" description="Serine aminopeptidase S33" evidence="3">
    <location>
        <begin position="189"/>
        <end position="414"/>
    </location>
</feature>
<name>A0A7S7NWG3_PALFE</name>
<evidence type="ECO:0000259" key="3">
    <source>
        <dbReference type="Pfam" id="PF12146"/>
    </source>
</evidence>